<evidence type="ECO:0000259" key="7">
    <source>
        <dbReference type="Pfam" id="PF08240"/>
    </source>
</evidence>
<comment type="cofactor">
    <cofactor evidence="1">
        <name>Zn(2+)</name>
        <dbReference type="ChEBI" id="CHEBI:29105"/>
    </cofactor>
</comment>
<dbReference type="InterPro" id="IPR013154">
    <property type="entry name" value="ADH-like_N"/>
</dbReference>
<dbReference type="SUPFAM" id="SSF51735">
    <property type="entry name" value="NAD(P)-binding Rossmann-fold domains"/>
    <property type="match status" value="1"/>
</dbReference>
<keyword evidence="5" id="KW-0560">Oxidoreductase</keyword>
<dbReference type="AlphaFoldDB" id="A0A6A6UH65"/>
<dbReference type="EMBL" id="MU004234">
    <property type="protein sequence ID" value="KAF2670224.1"/>
    <property type="molecule type" value="Genomic_DNA"/>
</dbReference>
<reference evidence="8" key="1">
    <citation type="journal article" date="2020" name="Stud. Mycol.">
        <title>101 Dothideomycetes genomes: a test case for predicting lifestyles and emergence of pathogens.</title>
        <authorList>
            <person name="Haridas S."/>
            <person name="Albert R."/>
            <person name="Binder M."/>
            <person name="Bloem J."/>
            <person name="Labutti K."/>
            <person name="Salamov A."/>
            <person name="Andreopoulos B."/>
            <person name="Baker S."/>
            <person name="Barry K."/>
            <person name="Bills G."/>
            <person name="Bluhm B."/>
            <person name="Cannon C."/>
            <person name="Castanera R."/>
            <person name="Culley D."/>
            <person name="Daum C."/>
            <person name="Ezra D."/>
            <person name="Gonzalez J."/>
            <person name="Henrissat B."/>
            <person name="Kuo A."/>
            <person name="Liang C."/>
            <person name="Lipzen A."/>
            <person name="Lutzoni F."/>
            <person name="Magnuson J."/>
            <person name="Mondo S."/>
            <person name="Nolan M."/>
            <person name="Ohm R."/>
            <person name="Pangilinan J."/>
            <person name="Park H.-J."/>
            <person name="Ramirez L."/>
            <person name="Alfaro M."/>
            <person name="Sun H."/>
            <person name="Tritt A."/>
            <person name="Yoshinaga Y."/>
            <person name="Zwiers L.-H."/>
            <person name="Turgeon B."/>
            <person name="Goodwin S."/>
            <person name="Spatafora J."/>
            <person name="Crous P."/>
            <person name="Grigoriev I."/>
        </authorList>
    </citation>
    <scope>NUCLEOTIDE SEQUENCE</scope>
    <source>
        <strain evidence="8">CBS 115976</strain>
    </source>
</reference>
<dbReference type="GO" id="GO:0046872">
    <property type="term" value="F:metal ion binding"/>
    <property type="evidence" value="ECO:0007669"/>
    <property type="project" value="UniProtKB-KW"/>
</dbReference>
<dbReference type="Gene3D" id="3.90.180.10">
    <property type="entry name" value="Medium-chain alcohol dehydrogenases, catalytic domain"/>
    <property type="match status" value="1"/>
</dbReference>
<evidence type="ECO:0000313" key="9">
    <source>
        <dbReference type="Proteomes" id="UP000799302"/>
    </source>
</evidence>
<dbReference type="OrthoDB" id="5407715at2759"/>
<name>A0A6A6UH65_9PEZI</name>
<dbReference type="InterPro" id="IPR011032">
    <property type="entry name" value="GroES-like_sf"/>
</dbReference>
<evidence type="ECO:0000256" key="4">
    <source>
        <dbReference type="ARBA" id="ARBA00022833"/>
    </source>
</evidence>
<dbReference type="InterPro" id="IPR013149">
    <property type="entry name" value="ADH-like_C"/>
</dbReference>
<feature type="domain" description="Alcohol dehydrogenase-like C-terminal" evidence="6">
    <location>
        <begin position="189"/>
        <end position="321"/>
    </location>
</feature>
<dbReference type="GO" id="GO:0016491">
    <property type="term" value="F:oxidoreductase activity"/>
    <property type="evidence" value="ECO:0007669"/>
    <property type="project" value="UniProtKB-KW"/>
</dbReference>
<organism evidence="8 9">
    <name type="scientific">Microthyrium microscopicum</name>
    <dbReference type="NCBI Taxonomy" id="703497"/>
    <lineage>
        <taxon>Eukaryota</taxon>
        <taxon>Fungi</taxon>
        <taxon>Dikarya</taxon>
        <taxon>Ascomycota</taxon>
        <taxon>Pezizomycotina</taxon>
        <taxon>Dothideomycetes</taxon>
        <taxon>Dothideomycetes incertae sedis</taxon>
        <taxon>Microthyriales</taxon>
        <taxon>Microthyriaceae</taxon>
        <taxon>Microthyrium</taxon>
    </lineage>
</organism>
<evidence type="ECO:0000256" key="2">
    <source>
        <dbReference type="ARBA" id="ARBA00008072"/>
    </source>
</evidence>
<evidence type="ECO:0000256" key="3">
    <source>
        <dbReference type="ARBA" id="ARBA00022723"/>
    </source>
</evidence>
<dbReference type="Pfam" id="PF00107">
    <property type="entry name" value="ADH_zinc_N"/>
    <property type="match status" value="1"/>
</dbReference>
<gene>
    <name evidence="8" type="ORF">BT63DRAFT_371974</name>
</gene>
<evidence type="ECO:0000256" key="1">
    <source>
        <dbReference type="ARBA" id="ARBA00001947"/>
    </source>
</evidence>
<dbReference type="Gene3D" id="3.40.50.720">
    <property type="entry name" value="NAD(P)-binding Rossmann-like Domain"/>
    <property type="match status" value="1"/>
</dbReference>
<feature type="domain" description="Alcohol dehydrogenase-like N-terminal" evidence="7">
    <location>
        <begin position="46"/>
        <end position="137"/>
    </location>
</feature>
<keyword evidence="9" id="KW-1185">Reference proteome</keyword>
<sequence>MPSKGNPAPFRWTLEDRPIPIAVTGSAVLEILHAPVVQYAKERYSGGASYPMPVPIVPGANAVARIHAVGNDATVLRVGDLVLLDCTIRARDSSANILLGFMAGSHLSANVLWDDAWRDGVWARYARVPLENVHKLDEKRLVGELGYEIADCTLIQTCAIAYGGLDDAGVRAGDTVIVAPATGRFSGATVLTALAMGANVVAAGRRQAALDELVKGLNNNPAVKTVLLAGDVERDFESFRNAVGPNGADVYVDWSPGAVTETPAYMTAAFGVLRRGGTVMVMGGIGGTVNMPYKQIMLANLVVRGRFMYERQQLEQVIKLAEYGRLPLGKHCGLKTVASFGLEQFEEALDEAKRYPGWAGIVNIVPSL</sequence>
<keyword evidence="3" id="KW-0479">Metal-binding</keyword>
<comment type="similarity">
    <text evidence="2">Belongs to the zinc-containing alcohol dehydrogenase family.</text>
</comment>
<protein>
    <submittedName>
        <fullName evidence="8">Isopropanol dehydrogenase</fullName>
    </submittedName>
</protein>
<keyword evidence="4" id="KW-0862">Zinc</keyword>
<evidence type="ECO:0000313" key="8">
    <source>
        <dbReference type="EMBL" id="KAF2670224.1"/>
    </source>
</evidence>
<dbReference type="PANTHER" id="PTHR43350:SF17">
    <property type="entry name" value="NAD-DEPENDENT ALCOHOL DEHYDROGENASE"/>
    <property type="match status" value="1"/>
</dbReference>
<dbReference type="InterPro" id="IPR036291">
    <property type="entry name" value="NAD(P)-bd_dom_sf"/>
</dbReference>
<dbReference type="Proteomes" id="UP000799302">
    <property type="component" value="Unassembled WGS sequence"/>
</dbReference>
<evidence type="ECO:0000256" key="5">
    <source>
        <dbReference type="ARBA" id="ARBA00023002"/>
    </source>
</evidence>
<evidence type="ECO:0000259" key="6">
    <source>
        <dbReference type="Pfam" id="PF00107"/>
    </source>
</evidence>
<dbReference type="SUPFAM" id="SSF50129">
    <property type="entry name" value="GroES-like"/>
    <property type="match status" value="1"/>
</dbReference>
<dbReference type="CDD" id="cd05188">
    <property type="entry name" value="MDR"/>
    <property type="match status" value="1"/>
</dbReference>
<accession>A0A6A6UH65</accession>
<proteinExistence type="inferred from homology"/>
<dbReference type="Pfam" id="PF08240">
    <property type="entry name" value="ADH_N"/>
    <property type="match status" value="1"/>
</dbReference>
<dbReference type="PANTHER" id="PTHR43350">
    <property type="entry name" value="NAD-DEPENDENT ALCOHOL DEHYDROGENASE"/>
    <property type="match status" value="1"/>
</dbReference>